<feature type="compositionally biased region" description="Basic and acidic residues" evidence="1">
    <location>
        <begin position="98"/>
        <end position="108"/>
    </location>
</feature>
<accession>A0A9N9UD39</accession>
<organism evidence="2 3">
    <name type="scientific">Clonostachys byssicola</name>
    <dbReference type="NCBI Taxonomy" id="160290"/>
    <lineage>
        <taxon>Eukaryota</taxon>
        <taxon>Fungi</taxon>
        <taxon>Dikarya</taxon>
        <taxon>Ascomycota</taxon>
        <taxon>Pezizomycotina</taxon>
        <taxon>Sordariomycetes</taxon>
        <taxon>Hypocreomycetidae</taxon>
        <taxon>Hypocreales</taxon>
        <taxon>Bionectriaceae</taxon>
        <taxon>Clonostachys</taxon>
    </lineage>
</organism>
<feature type="region of interest" description="Disordered" evidence="1">
    <location>
        <begin position="95"/>
        <end position="115"/>
    </location>
</feature>
<evidence type="ECO:0000256" key="1">
    <source>
        <dbReference type="SAM" id="MobiDB-lite"/>
    </source>
</evidence>
<protein>
    <submittedName>
        <fullName evidence="2">Uncharacterized protein</fullName>
    </submittedName>
</protein>
<reference evidence="2" key="1">
    <citation type="submission" date="2021-10" db="EMBL/GenBank/DDBJ databases">
        <authorList>
            <person name="Piombo E."/>
        </authorList>
    </citation>
    <scope>NUCLEOTIDE SEQUENCE</scope>
</reference>
<keyword evidence="3" id="KW-1185">Reference proteome</keyword>
<dbReference type="AlphaFoldDB" id="A0A9N9UD39"/>
<sequence length="260" mass="28716">MEKGRNGMDSLDERFELEVKCLYNEEDGQDGVEERRRNVQRRYRKAQACQLCDCETPARAITPDGLERDALQHIDEKAAQSEALDLRLPLDNTVQNKRATDSHDRESGDVGDLSNGEVSGSLHLIVFGEGGNDSWVAEAEAIVERYEAKGTHENEGSDSDSDDIVVVSEPGHLQAHDHSEEHNGDVDGDERRHQGGESVAHRHDSGLVWVDSVADCSPRPEGKRVKRSSRSPFSWMIDVTGSGGGATRRNNPFLWATAEG</sequence>
<feature type="compositionally biased region" description="Basic and acidic residues" evidence="1">
    <location>
        <begin position="174"/>
        <end position="204"/>
    </location>
</feature>
<comment type="caution">
    <text evidence="2">The sequence shown here is derived from an EMBL/GenBank/DDBJ whole genome shotgun (WGS) entry which is preliminary data.</text>
</comment>
<proteinExistence type="predicted"/>
<evidence type="ECO:0000313" key="3">
    <source>
        <dbReference type="Proteomes" id="UP000754883"/>
    </source>
</evidence>
<dbReference type="Proteomes" id="UP000754883">
    <property type="component" value="Unassembled WGS sequence"/>
</dbReference>
<evidence type="ECO:0000313" key="2">
    <source>
        <dbReference type="EMBL" id="CAG9988219.1"/>
    </source>
</evidence>
<name>A0A9N9UD39_9HYPO</name>
<dbReference type="EMBL" id="CABFNO020001448">
    <property type="protein sequence ID" value="CAG9988219.1"/>
    <property type="molecule type" value="Genomic_DNA"/>
</dbReference>
<feature type="region of interest" description="Disordered" evidence="1">
    <location>
        <begin position="172"/>
        <end position="204"/>
    </location>
</feature>
<gene>
    <name evidence="2" type="ORF">CBYS24578_00016446</name>
</gene>